<reference evidence="1" key="3">
    <citation type="submission" date="2023-05" db="EMBL/GenBank/DDBJ databases">
        <authorList>
            <person name="Smith C.H."/>
        </authorList>
    </citation>
    <scope>NUCLEOTIDE SEQUENCE</scope>
    <source>
        <strain evidence="1">CHS0354</strain>
        <tissue evidence="1">Mantle</tissue>
    </source>
</reference>
<comment type="caution">
    <text evidence="1">The sequence shown here is derived from an EMBL/GenBank/DDBJ whole genome shotgun (WGS) entry which is preliminary data.</text>
</comment>
<evidence type="ECO:0000313" key="1">
    <source>
        <dbReference type="EMBL" id="KAK3587886.1"/>
    </source>
</evidence>
<name>A0AAE0S9M1_9BIVA</name>
<keyword evidence="2" id="KW-1185">Reference proteome</keyword>
<accession>A0AAE0S9M1</accession>
<organism evidence="1 2">
    <name type="scientific">Potamilus streckersoni</name>
    <dbReference type="NCBI Taxonomy" id="2493646"/>
    <lineage>
        <taxon>Eukaryota</taxon>
        <taxon>Metazoa</taxon>
        <taxon>Spiralia</taxon>
        <taxon>Lophotrochozoa</taxon>
        <taxon>Mollusca</taxon>
        <taxon>Bivalvia</taxon>
        <taxon>Autobranchia</taxon>
        <taxon>Heteroconchia</taxon>
        <taxon>Palaeoheterodonta</taxon>
        <taxon>Unionida</taxon>
        <taxon>Unionoidea</taxon>
        <taxon>Unionidae</taxon>
        <taxon>Ambleminae</taxon>
        <taxon>Lampsilini</taxon>
        <taxon>Potamilus</taxon>
    </lineage>
</organism>
<gene>
    <name evidence="1" type="ORF">CHS0354_019779</name>
</gene>
<reference evidence="1" key="2">
    <citation type="journal article" date="2021" name="Genome Biol. Evol.">
        <title>Developing a high-quality reference genome for a parasitic bivalve with doubly uniparental inheritance (Bivalvia: Unionida).</title>
        <authorList>
            <person name="Smith C.H."/>
        </authorList>
    </citation>
    <scope>NUCLEOTIDE SEQUENCE</scope>
    <source>
        <strain evidence="1">CHS0354</strain>
        <tissue evidence="1">Mantle</tissue>
    </source>
</reference>
<protein>
    <submittedName>
        <fullName evidence="1">Uncharacterized protein</fullName>
    </submittedName>
</protein>
<feature type="non-terminal residue" evidence="1">
    <location>
        <position position="62"/>
    </location>
</feature>
<dbReference type="Proteomes" id="UP001195483">
    <property type="component" value="Unassembled WGS sequence"/>
</dbReference>
<sequence length="62" mass="7345">MMSKYYSGENFLQHYFKLEHEEIGPGILLKVHRDPFKLALDMSAISAEDRTKHRNFRYLGSK</sequence>
<evidence type="ECO:0000313" key="2">
    <source>
        <dbReference type="Proteomes" id="UP001195483"/>
    </source>
</evidence>
<proteinExistence type="predicted"/>
<dbReference type="EMBL" id="JAEAOA010001201">
    <property type="protein sequence ID" value="KAK3587886.1"/>
    <property type="molecule type" value="Genomic_DNA"/>
</dbReference>
<reference evidence="1" key="1">
    <citation type="journal article" date="2021" name="Genome Biol. Evol.">
        <title>A High-Quality Reference Genome for a Parasitic Bivalve with Doubly Uniparental Inheritance (Bivalvia: Unionida).</title>
        <authorList>
            <person name="Smith C.H."/>
        </authorList>
    </citation>
    <scope>NUCLEOTIDE SEQUENCE</scope>
    <source>
        <strain evidence="1">CHS0354</strain>
    </source>
</reference>
<dbReference type="AlphaFoldDB" id="A0AAE0S9M1"/>